<dbReference type="GeneID" id="43657550"/>
<keyword evidence="2" id="KW-1185">Reference proteome</keyword>
<proteinExistence type="predicted"/>
<evidence type="ECO:0000313" key="2">
    <source>
        <dbReference type="Proteomes" id="UP000326268"/>
    </source>
</evidence>
<evidence type="ECO:0008006" key="3">
    <source>
        <dbReference type="Google" id="ProtNLM"/>
    </source>
</evidence>
<organism evidence="1 2">
    <name type="scientific">Aspergillus caelatus</name>
    <dbReference type="NCBI Taxonomy" id="61420"/>
    <lineage>
        <taxon>Eukaryota</taxon>
        <taxon>Fungi</taxon>
        <taxon>Dikarya</taxon>
        <taxon>Ascomycota</taxon>
        <taxon>Pezizomycotina</taxon>
        <taxon>Eurotiomycetes</taxon>
        <taxon>Eurotiomycetidae</taxon>
        <taxon>Eurotiales</taxon>
        <taxon>Aspergillaceae</taxon>
        <taxon>Aspergillus</taxon>
        <taxon>Aspergillus subgen. Circumdati</taxon>
    </lineage>
</organism>
<dbReference type="RefSeq" id="XP_031924429.1">
    <property type="nucleotide sequence ID" value="XM_032073104.1"/>
</dbReference>
<name>A0A5N6ZVE1_9EURO</name>
<dbReference type="EMBL" id="ML737739">
    <property type="protein sequence ID" value="KAE8361348.1"/>
    <property type="molecule type" value="Genomic_DNA"/>
</dbReference>
<sequence>MALLLPPDAKRFSTIAWRVNQRISQTPRVQHAAKSIPGLWTLISTGELRFHQYGKPINLSSNAQRNGSLNLHSTTTGSVSNVSHDRLAMPGVGILKTPIHLPTRVNYNRQLAWNAWTTSEAVFYTIQVMSAACLLDTMPQLRETLPSLREQAATAIDQGISQVLTSQPPIVPADLVFTVFALGTSLHWTTHAVLEHPWLEAARNLHSIWRERILSSVGRGSIAAKVDRLRGQYKARFQKVLHVQDNNCDSLCNDTLPYYADQALLGTRPNSWCGVSNEVVDVFGQVLAFCRTGLVTYSLRAICGQSCWRWISARSSSWKRHKGFPVQTRDDNTPIFHLLQTAEVYPQAALLQLHVTFSGLFMIPEERHGDFIITDALPNDEIGDTVVNEQSRTEFLLTLALQLVAILEQIPADSGSKSIHHMLYVSAAAVLRFDTCAVPQGDHMAGAPQEVASLSCVPALEPSVLQMQQPLRDAAWPVLALPENPYQGTPASSSCTPGTFIPQSVLEVSKARRLIWALLSSLQHILPHRASGSILRRLKAIWLEYNTRQPGWPSVSWFNVLRETGSEMMLW</sequence>
<gene>
    <name evidence="1" type="ORF">BDV27DRAFT_160811</name>
</gene>
<evidence type="ECO:0000313" key="1">
    <source>
        <dbReference type="EMBL" id="KAE8361348.1"/>
    </source>
</evidence>
<dbReference type="Proteomes" id="UP000326268">
    <property type="component" value="Unassembled WGS sequence"/>
</dbReference>
<reference evidence="1 2" key="1">
    <citation type="submission" date="2019-04" db="EMBL/GenBank/DDBJ databases">
        <title>Friends and foes A comparative genomics studyof 23 Aspergillus species from section Flavi.</title>
        <authorList>
            <consortium name="DOE Joint Genome Institute"/>
            <person name="Kjaerbolling I."/>
            <person name="Vesth T."/>
            <person name="Frisvad J.C."/>
            <person name="Nybo J.L."/>
            <person name="Theobald S."/>
            <person name="Kildgaard S."/>
            <person name="Isbrandt T."/>
            <person name="Kuo A."/>
            <person name="Sato A."/>
            <person name="Lyhne E.K."/>
            <person name="Kogle M.E."/>
            <person name="Wiebenga A."/>
            <person name="Kun R.S."/>
            <person name="Lubbers R.J."/>
            <person name="Makela M.R."/>
            <person name="Barry K."/>
            <person name="Chovatia M."/>
            <person name="Clum A."/>
            <person name="Daum C."/>
            <person name="Haridas S."/>
            <person name="He G."/>
            <person name="LaButti K."/>
            <person name="Lipzen A."/>
            <person name="Mondo S."/>
            <person name="Riley R."/>
            <person name="Salamov A."/>
            <person name="Simmons B.A."/>
            <person name="Magnuson J.K."/>
            <person name="Henrissat B."/>
            <person name="Mortensen U.H."/>
            <person name="Larsen T.O."/>
            <person name="Devries R.P."/>
            <person name="Grigoriev I.V."/>
            <person name="Machida M."/>
            <person name="Baker S.E."/>
            <person name="Andersen M.R."/>
        </authorList>
    </citation>
    <scope>NUCLEOTIDE SEQUENCE [LARGE SCALE GENOMIC DNA]</scope>
    <source>
        <strain evidence="1 2">CBS 763.97</strain>
    </source>
</reference>
<accession>A0A5N6ZVE1</accession>
<dbReference type="OrthoDB" id="39175at2759"/>
<dbReference type="AlphaFoldDB" id="A0A5N6ZVE1"/>
<protein>
    <recommendedName>
        <fullName evidence="3">Fungal-specific transcription factor domain-containing protein</fullName>
    </recommendedName>
</protein>